<evidence type="ECO:0000256" key="2">
    <source>
        <dbReference type="ARBA" id="ARBA00022692"/>
    </source>
</evidence>
<keyword evidence="8" id="KW-1185">Reference proteome</keyword>
<dbReference type="GO" id="GO:0055085">
    <property type="term" value="P:transmembrane transport"/>
    <property type="evidence" value="ECO:0007669"/>
    <property type="project" value="InterPro"/>
</dbReference>
<sequence>MEKPQNGVRGLKHWRYDLMAGLQVALIGLPLSLGIAVASGAPPITGVISAIIAGVIFPFLGGAYVTISGPAAGLAPALLAGMITLGHGDLTVGYPLLLVAICLTGVVQFLLSLFRAGRFALYFPISVVEGMLSAIGMLIIIKQIPQLLGDQLPPVKSIPEAILAIPHDIHEMNLEIFLVGGLSLALLFSLSSRKERWARLIPAPLLLTSLGGIASWFLQLPQEYLVHVPLDIFQHGIHFPHFSEAWQNQDLWMAFVITIITLTLIDGTESLATIAAVDKIDPFHRKSDPNVTLRAMGISNILSSLAGGLTIIPGGVKSTTNIMAGGRTLWANFYYACCLALILWFGTKLINFIPLTVLAALLIWIGWQLCAPKVFWKIFAIGKEQLLIAVVTVVVTLYTSDLLEGVALGMLTKIIVLCGDLIRNSAKETQAKNSFLKRSTSLLSAALVELFSNPVIRIGDGRGSRERYSIMTVATDAIRGTVEEMKNPYKIYLSSVTCMNLMKLDKVLHETLVVPSNSKADFLIILAGRIIDHTSMEYLYHFQDQCIEAGNTCSIVGMDHFRSFSDHVLAYRVNPPRSLMAFA</sequence>
<feature type="domain" description="SLC26A/SulP transporter" evidence="6">
    <location>
        <begin position="16"/>
        <end position="392"/>
    </location>
</feature>
<dbReference type="AlphaFoldDB" id="A0AA96JY31"/>
<evidence type="ECO:0000256" key="4">
    <source>
        <dbReference type="ARBA" id="ARBA00023136"/>
    </source>
</evidence>
<gene>
    <name evidence="7" type="ORF">PP769_14035</name>
</gene>
<dbReference type="RefSeq" id="WP_312641178.1">
    <property type="nucleotide sequence ID" value="NZ_CP116967.1"/>
</dbReference>
<feature type="transmembrane region" description="Helical" evidence="5">
    <location>
        <begin position="172"/>
        <end position="190"/>
    </location>
</feature>
<keyword evidence="4 5" id="KW-0472">Membrane</keyword>
<feature type="transmembrane region" description="Helical" evidence="5">
    <location>
        <begin position="197"/>
        <end position="218"/>
    </location>
</feature>
<feature type="transmembrane region" description="Helical" evidence="5">
    <location>
        <begin position="20"/>
        <end position="38"/>
    </location>
</feature>
<feature type="transmembrane region" description="Helical" evidence="5">
    <location>
        <begin position="251"/>
        <end position="277"/>
    </location>
</feature>
<protein>
    <submittedName>
        <fullName evidence="7">SulP family inorganic anion transporter</fullName>
    </submittedName>
</protein>
<feature type="transmembrane region" description="Helical" evidence="5">
    <location>
        <begin position="94"/>
        <end position="114"/>
    </location>
</feature>
<dbReference type="GO" id="GO:0016020">
    <property type="term" value="C:membrane"/>
    <property type="evidence" value="ECO:0007669"/>
    <property type="project" value="UniProtKB-SubCell"/>
</dbReference>
<evidence type="ECO:0000256" key="1">
    <source>
        <dbReference type="ARBA" id="ARBA00004141"/>
    </source>
</evidence>
<feature type="transmembrane region" description="Helical" evidence="5">
    <location>
        <begin position="378"/>
        <end position="399"/>
    </location>
</feature>
<reference evidence="7 8" key="1">
    <citation type="submission" date="2023-01" db="EMBL/GenBank/DDBJ databases">
        <title>Cultivation and genomic characterization of new, ubiquitous marine nitrite-oxidizing bacteria from the Nitrospirales.</title>
        <authorList>
            <person name="Mueller A.J."/>
            <person name="Daebeler A."/>
            <person name="Herbold C.W."/>
            <person name="Kirkegaard R.H."/>
            <person name="Daims H."/>
        </authorList>
    </citation>
    <scope>NUCLEOTIDE SEQUENCE [LARGE SCALE GENOMIC DNA]</scope>
    <source>
        <strain evidence="7 8">VA</strain>
    </source>
</reference>
<dbReference type="EMBL" id="CP116967">
    <property type="protein sequence ID" value="WNM57089.1"/>
    <property type="molecule type" value="Genomic_DNA"/>
</dbReference>
<feature type="transmembrane region" description="Helical" evidence="5">
    <location>
        <begin position="329"/>
        <end position="346"/>
    </location>
</feature>
<dbReference type="PANTHER" id="PTHR11814">
    <property type="entry name" value="SULFATE TRANSPORTER"/>
    <property type="match status" value="1"/>
</dbReference>
<dbReference type="Proteomes" id="UP001302719">
    <property type="component" value="Chromosome"/>
</dbReference>
<organism evidence="7 8">
    <name type="scientific">Candidatus Nitrospira allomarina</name>
    <dbReference type="NCBI Taxonomy" id="3020900"/>
    <lineage>
        <taxon>Bacteria</taxon>
        <taxon>Pseudomonadati</taxon>
        <taxon>Nitrospirota</taxon>
        <taxon>Nitrospiria</taxon>
        <taxon>Nitrospirales</taxon>
        <taxon>Nitrospiraceae</taxon>
        <taxon>Nitrospira</taxon>
    </lineage>
</organism>
<comment type="subcellular location">
    <subcellularLocation>
        <location evidence="1">Membrane</location>
        <topology evidence="1">Multi-pass membrane protein</topology>
    </subcellularLocation>
</comment>
<evidence type="ECO:0000313" key="7">
    <source>
        <dbReference type="EMBL" id="WNM57089.1"/>
    </source>
</evidence>
<feature type="transmembrane region" description="Helical" evidence="5">
    <location>
        <begin position="352"/>
        <end position="371"/>
    </location>
</feature>
<dbReference type="KEGG" id="nall:PP769_14035"/>
<keyword evidence="2 5" id="KW-0812">Transmembrane</keyword>
<evidence type="ECO:0000259" key="6">
    <source>
        <dbReference type="Pfam" id="PF00916"/>
    </source>
</evidence>
<feature type="transmembrane region" description="Helical" evidence="5">
    <location>
        <begin position="121"/>
        <end position="141"/>
    </location>
</feature>
<keyword evidence="3 5" id="KW-1133">Transmembrane helix</keyword>
<accession>A0AA96JY31</accession>
<name>A0AA96JY31_9BACT</name>
<evidence type="ECO:0000313" key="8">
    <source>
        <dbReference type="Proteomes" id="UP001302719"/>
    </source>
</evidence>
<proteinExistence type="predicted"/>
<evidence type="ECO:0000256" key="3">
    <source>
        <dbReference type="ARBA" id="ARBA00022989"/>
    </source>
</evidence>
<dbReference type="InterPro" id="IPR001902">
    <property type="entry name" value="SLC26A/SulP_fam"/>
</dbReference>
<dbReference type="InterPro" id="IPR011547">
    <property type="entry name" value="SLC26A/SulP_dom"/>
</dbReference>
<evidence type="ECO:0000256" key="5">
    <source>
        <dbReference type="SAM" id="Phobius"/>
    </source>
</evidence>
<dbReference type="Pfam" id="PF00916">
    <property type="entry name" value="Sulfate_transp"/>
    <property type="match status" value="1"/>
</dbReference>
<feature type="transmembrane region" description="Helical" evidence="5">
    <location>
        <begin position="44"/>
        <end position="64"/>
    </location>
</feature>